<proteinExistence type="inferred from homology"/>
<feature type="region of interest" description="Disordered" evidence="9">
    <location>
        <begin position="1"/>
        <end position="120"/>
    </location>
</feature>
<gene>
    <name evidence="10" type="ORF">EMH_0097300</name>
</gene>
<evidence type="ECO:0000256" key="4">
    <source>
        <dbReference type="ARBA" id="ARBA00022603"/>
    </source>
</evidence>
<comment type="function">
    <text evidence="8">Probable methyltransferase required to silence rDNA.</text>
</comment>
<evidence type="ECO:0000256" key="5">
    <source>
        <dbReference type="ARBA" id="ARBA00022679"/>
    </source>
</evidence>
<evidence type="ECO:0000313" key="10">
    <source>
        <dbReference type="EMBL" id="CDJ36843.1"/>
    </source>
</evidence>
<dbReference type="PANTHER" id="PTHR12787:SF0">
    <property type="entry name" value="RIBOSOMAL RNA-PROCESSING PROTEIN 8"/>
    <property type="match status" value="1"/>
</dbReference>
<dbReference type="GO" id="GO:0008168">
    <property type="term" value="F:methyltransferase activity"/>
    <property type="evidence" value="ECO:0007669"/>
    <property type="project" value="UniProtKB-KW"/>
</dbReference>
<dbReference type="GeneID" id="60404759"/>
<evidence type="ECO:0000256" key="7">
    <source>
        <dbReference type="ARBA" id="ARBA00023242"/>
    </source>
</evidence>
<keyword evidence="7 8" id="KW-0539">Nucleus</keyword>
<reference evidence="10" key="1">
    <citation type="submission" date="2013-10" db="EMBL/GenBank/DDBJ databases">
        <title>Genomic analysis of the causative agents of coccidiosis in chickens.</title>
        <authorList>
            <person name="Reid A.J."/>
            <person name="Blake D."/>
            <person name="Billington K."/>
            <person name="Browne H."/>
            <person name="Dunn M."/>
            <person name="Hung S."/>
            <person name="Kawahara F."/>
            <person name="Miranda-Saavedra D."/>
            <person name="Mourier T."/>
            <person name="Nagra H."/>
            <person name="Otto T.D."/>
            <person name="Rawlings N."/>
            <person name="Sanchez A."/>
            <person name="Sanders M."/>
            <person name="Subramaniam C."/>
            <person name="Tay Y."/>
            <person name="Dear P."/>
            <person name="Doerig C."/>
            <person name="Gruber A."/>
            <person name="Parkinson J."/>
            <person name="Shirley M."/>
            <person name="Wan K.L."/>
            <person name="Berriman M."/>
            <person name="Tomley F."/>
            <person name="Pain A."/>
        </authorList>
    </citation>
    <scope>NUCLEOTIDE SEQUENCE [LARGE SCALE GENOMIC DNA]</scope>
    <source>
        <strain evidence="10">Houghton</strain>
    </source>
</reference>
<dbReference type="InterPro" id="IPR007823">
    <property type="entry name" value="RRP8"/>
</dbReference>
<dbReference type="Proteomes" id="UP000030744">
    <property type="component" value="Unassembled WGS sequence"/>
</dbReference>
<keyword evidence="11" id="KW-1185">Reference proteome</keyword>
<dbReference type="GO" id="GO:0006364">
    <property type="term" value="P:rRNA processing"/>
    <property type="evidence" value="ECO:0007669"/>
    <property type="project" value="UniProtKB-UniRule"/>
</dbReference>
<dbReference type="VEuPathDB" id="ToxoDB:EMH_0097300"/>
<dbReference type="OrthoDB" id="10258825at2759"/>
<accession>U6KN43</accession>
<keyword evidence="3 8" id="KW-0698">rRNA processing</keyword>
<keyword evidence="4 8" id="KW-0489">Methyltransferase</keyword>
<evidence type="ECO:0000313" key="11">
    <source>
        <dbReference type="Proteomes" id="UP000030744"/>
    </source>
</evidence>
<feature type="compositionally biased region" description="Basic and acidic residues" evidence="9">
    <location>
        <begin position="107"/>
        <end position="119"/>
    </location>
</feature>
<organism evidence="10 11">
    <name type="scientific">Eimeria mitis</name>
    <dbReference type="NCBI Taxonomy" id="44415"/>
    <lineage>
        <taxon>Eukaryota</taxon>
        <taxon>Sar</taxon>
        <taxon>Alveolata</taxon>
        <taxon>Apicomplexa</taxon>
        <taxon>Conoidasida</taxon>
        <taxon>Coccidia</taxon>
        <taxon>Eucoccidiorida</taxon>
        <taxon>Eimeriorina</taxon>
        <taxon>Eimeriidae</taxon>
        <taxon>Eimeria</taxon>
    </lineage>
</organism>
<dbReference type="GO" id="GO:0005730">
    <property type="term" value="C:nucleolus"/>
    <property type="evidence" value="ECO:0007669"/>
    <property type="project" value="UniProtKB-SubCell"/>
</dbReference>
<evidence type="ECO:0000256" key="6">
    <source>
        <dbReference type="ARBA" id="ARBA00022691"/>
    </source>
</evidence>
<dbReference type="InterPro" id="IPR042036">
    <property type="entry name" value="RRP8_N"/>
</dbReference>
<name>U6KN43_9EIME</name>
<dbReference type="FunFam" id="1.10.10.2150:FF:000001">
    <property type="entry name" value="Ribosomal RNA-processing protein 8"/>
    <property type="match status" value="1"/>
</dbReference>
<dbReference type="GO" id="GO:0033553">
    <property type="term" value="C:rDNA heterochromatin"/>
    <property type="evidence" value="ECO:0007669"/>
    <property type="project" value="TreeGrafter"/>
</dbReference>
<sequence length="282" mass="31821">MLSLRYKSRRAEPRGRPPSTVRTAGHLLGQKAQHHDPSADFAVRNQSSDISQQTASAPAKQHQQQQRQAAVDTVCAPNAAPRAAHDSVRESQHGSKSKKKKKQKRHSTGEDRGDGERGMKRMRLNSEAKINSNQLAAQEINCEELPSSQVKGKKADHCKQQQQTQQQKLQQQERQLLLVKQFSDRGAAAGVSSAVVDRLQGGRFRSLNEYLYTKKGNEAFARYQKEPQLFDIYHAGYRAQVRRWPLNPLDYVAAWLSKRPEEWIVGDFGCGEAALALRFPER</sequence>
<dbReference type="AlphaFoldDB" id="U6KN43"/>
<dbReference type="GO" id="GO:0042149">
    <property type="term" value="P:cellular response to glucose starvation"/>
    <property type="evidence" value="ECO:0007669"/>
    <property type="project" value="TreeGrafter"/>
</dbReference>
<reference evidence="10" key="2">
    <citation type="submission" date="2013-10" db="EMBL/GenBank/DDBJ databases">
        <authorList>
            <person name="Aslett M."/>
        </authorList>
    </citation>
    <scope>NUCLEOTIDE SEQUENCE [LARGE SCALE GENOMIC DNA]</scope>
    <source>
        <strain evidence="10">Houghton</strain>
    </source>
</reference>
<feature type="compositionally biased region" description="Polar residues" evidence="9">
    <location>
        <begin position="44"/>
        <end position="54"/>
    </location>
</feature>
<dbReference type="RefSeq" id="XP_037879131.1">
    <property type="nucleotide sequence ID" value="XM_038021947.1"/>
</dbReference>
<dbReference type="PANTHER" id="PTHR12787">
    <property type="entry name" value="RIBOSOMAL RNA-PROCESSING PROTEIN 8"/>
    <property type="match status" value="1"/>
</dbReference>
<feature type="compositionally biased region" description="Low complexity" evidence="9">
    <location>
        <begin position="55"/>
        <end position="70"/>
    </location>
</feature>
<dbReference type="Gene3D" id="1.10.10.2150">
    <property type="entry name" value="Ribosomal RNA-processing protein 8, N-terminal domain"/>
    <property type="match status" value="1"/>
</dbReference>
<evidence type="ECO:0000256" key="1">
    <source>
        <dbReference type="ARBA" id="ARBA00004604"/>
    </source>
</evidence>
<dbReference type="GO" id="GO:0005677">
    <property type="term" value="C:chromatin silencing complex"/>
    <property type="evidence" value="ECO:0007669"/>
    <property type="project" value="TreeGrafter"/>
</dbReference>
<keyword evidence="5 8" id="KW-0808">Transferase</keyword>
<feature type="compositionally biased region" description="Basic residues" evidence="9">
    <location>
        <begin position="95"/>
        <end position="106"/>
    </location>
</feature>
<protein>
    <recommendedName>
        <fullName evidence="8">Ribosomal RNA-processing protein 8</fullName>
        <ecNumber evidence="8">2.1.1.-</ecNumber>
    </recommendedName>
</protein>
<evidence type="ECO:0000256" key="3">
    <source>
        <dbReference type="ARBA" id="ARBA00022552"/>
    </source>
</evidence>
<dbReference type="GO" id="GO:0046015">
    <property type="term" value="P:regulation of transcription by glucose"/>
    <property type="evidence" value="ECO:0007669"/>
    <property type="project" value="TreeGrafter"/>
</dbReference>
<dbReference type="Pfam" id="PF05148">
    <property type="entry name" value="Methyltransf_8"/>
    <property type="match status" value="1"/>
</dbReference>
<feature type="compositionally biased region" description="Basic and acidic residues" evidence="9">
    <location>
        <begin position="83"/>
        <end position="93"/>
    </location>
</feature>
<dbReference type="EC" id="2.1.1.-" evidence="8"/>
<dbReference type="GO" id="GO:0000183">
    <property type="term" value="P:rDNA heterochromatin formation"/>
    <property type="evidence" value="ECO:0007669"/>
    <property type="project" value="TreeGrafter"/>
</dbReference>
<dbReference type="EMBL" id="HG737081">
    <property type="protein sequence ID" value="CDJ36843.1"/>
    <property type="molecule type" value="Genomic_DNA"/>
</dbReference>
<comment type="similarity">
    <text evidence="2 8">Belongs to the methyltransferase superfamily. RRP8 family.</text>
</comment>
<keyword evidence="6 8" id="KW-0949">S-adenosyl-L-methionine</keyword>
<evidence type="ECO:0000256" key="2">
    <source>
        <dbReference type="ARBA" id="ARBA00006301"/>
    </source>
</evidence>
<evidence type="ECO:0000256" key="8">
    <source>
        <dbReference type="RuleBase" id="RU365074"/>
    </source>
</evidence>
<dbReference type="GO" id="GO:0032259">
    <property type="term" value="P:methylation"/>
    <property type="evidence" value="ECO:0007669"/>
    <property type="project" value="UniProtKB-KW"/>
</dbReference>
<comment type="subcellular location">
    <subcellularLocation>
        <location evidence="1 8">Nucleus</location>
        <location evidence="1 8">Nucleolus</location>
    </subcellularLocation>
</comment>
<evidence type="ECO:0000256" key="9">
    <source>
        <dbReference type="SAM" id="MobiDB-lite"/>
    </source>
</evidence>